<protein>
    <recommendedName>
        <fullName evidence="7">Nitronate monooxygenase domain-containing protein</fullName>
    </recommendedName>
</protein>
<feature type="compositionally biased region" description="Basic and acidic residues" evidence="4">
    <location>
        <begin position="597"/>
        <end position="607"/>
    </location>
</feature>
<dbReference type="InterPro" id="IPR013785">
    <property type="entry name" value="Aldolase_TIM"/>
</dbReference>
<organism evidence="5 6">
    <name type="scientific">Physocladia obscura</name>
    <dbReference type="NCBI Taxonomy" id="109957"/>
    <lineage>
        <taxon>Eukaryota</taxon>
        <taxon>Fungi</taxon>
        <taxon>Fungi incertae sedis</taxon>
        <taxon>Chytridiomycota</taxon>
        <taxon>Chytridiomycota incertae sedis</taxon>
        <taxon>Chytridiomycetes</taxon>
        <taxon>Chytridiales</taxon>
        <taxon>Chytriomycetaceae</taxon>
        <taxon>Physocladia</taxon>
    </lineage>
</organism>
<keyword evidence="6" id="KW-1185">Reference proteome</keyword>
<comment type="caution">
    <text evidence="5">The sequence shown here is derived from an EMBL/GenBank/DDBJ whole genome shotgun (WGS) entry which is preliminary data.</text>
</comment>
<gene>
    <name evidence="5" type="ORF">HK100_012501</name>
</gene>
<evidence type="ECO:0000313" key="5">
    <source>
        <dbReference type="EMBL" id="KAJ3121175.1"/>
    </source>
</evidence>
<evidence type="ECO:0000256" key="1">
    <source>
        <dbReference type="ARBA" id="ARBA00022630"/>
    </source>
</evidence>
<dbReference type="CDD" id="cd04730">
    <property type="entry name" value="NPD_like"/>
    <property type="match status" value="1"/>
</dbReference>
<proteinExistence type="predicted"/>
<evidence type="ECO:0000256" key="4">
    <source>
        <dbReference type="SAM" id="MobiDB-lite"/>
    </source>
</evidence>
<evidence type="ECO:0000256" key="2">
    <source>
        <dbReference type="ARBA" id="ARBA00022643"/>
    </source>
</evidence>
<feature type="compositionally biased region" description="Acidic residues" evidence="4">
    <location>
        <begin position="617"/>
        <end position="627"/>
    </location>
</feature>
<dbReference type="EMBL" id="JADGJH010000902">
    <property type="protein sequence ID" value="KAJ3121175.1"/>
    <property type="molecule type" value="Genomic_DNA"/>
</dbReference>
<name>A0AAD5XCF5_9FUNG</name>
<dbReference type="Gene3D" id="3.20.20.70">
    <property type="entry name" value="Aldolase class I"/>
    <property type="match status" value="1"/>
</dbReference>
<dbReference type="GO" id="GO:0018580">
    <property type="term" value="F:nitronate monooxygenase activity"/>
    <property type="evidence" value="ECO:0007669"/>
    <property type="project" value="InterPro"/>
</dbReference>
<feature type="region of interest" description="Disordered" evidence="4">
    <location>
        <begin position="588"/>
        <end position="627"/>
    </location>
</feature>
<keyword evidence="3" id="KW-0560">Oxidoreductase</keyword>
<keyword evidence="1" id="KW-0285">Flavoprotein</keyword>
<evidence type="ECO:0008006" key="7">
    <source>
        <dbReference type="Google" id="ProtNLM"/>
    </source>
</evidence>
<dbReference type="PANTHER" id="PTHR32332">
    <property type="entry name" value="2-NITROPROPANE DIOXYGENASE"/>
    <property type="match status" value="1"/>
</dbReference>
<dbReference type="InterPro" id="IPR004136">
    <property type="entry name" value="NMO"/>
</dbReference>
<keyword evidence="2" id="KW-0288">FMN</keyword>
<reference evidence="5" key="1">
    <citation type="submission" date="2020-05" db="EMBL/GenBank/DDBJ databases">
        <title>Phylogenomic resolution of chytrid fungi.</title>
        <authorList>
            <person name="Stajich J.E."/>
            <person name="Amses K."/>
            <person name="Simmons R."/>
            <person name="Seto K."/>
            <person name="Myers J."/>
            <person name="Bonds A."/>
            <person name="Quandt C.A."/>
            <person name="Barry K."/>
            <person name="Liu P."/>
            <person name="Grigoriev I."/>
            <person name="Longcore J.E."/>
            <person name="James T.Y."/>
        </authorList>
    </citation>
    <scope>NUCLEOTIDE SEQUENCE</scope>
    <source>
        <strain evidence="5">JEL0513</strain>
    </source>
</reference>
<dbReference type="AlphaFoldDB" id="A0AAD5XCF5"/>
<evidence type="ECO:0000256" key="3">
    <source>
        <dbReference type="ARBA" id="ARBA00023002"/>
    </source>
</evidence>
<accession>A0AAD5XCF5</accession>
<dbReference type="Proteomes" id="UP001211907">
    <property type="component" value="Unassembled WGS sequence"/>
</dbReference>
<dbReference type="PANTHER" id="PTHR32332:SF31">
    <property type="entry name" value="2-NITROPROPANE DIOXYGENASE FAMILY, PUTATIVE (AFU_ORTHOLOGUE AFUA_2G09850)-RELATED"/>
    <property type="match status" value="1"/>
</dbReference>
<sequence length="678" mass="73003">MGFLSRFAPVQRVRAALRSAAASSNPSETTPIFAGISSHAIVEQIEANCIVSTISSRNSNNINNINDLNNCTENTGHLPFRLSVSPSLIHGAGLGVFVSPNAKNSYNTNKTIARGTVVALYPGLVYAPSDPVFFPSINNHYVLQRQDGSFIDAKHKGLSSLMFRSAWKREKAWNGITYDASWPNLRKQRLPHEPRHYSPSWNLGQLINNSFDSLDSANVIYNEFTLTTSFPNEWRRFIPNVPYSPETVDIDGIALVTTKDLIFDSDDDCIELLASYHTPCFSLGKFCKNTTPPDSKLGINESKLSFSMNVAAGPELAAAVTNAGGLGVIGGLGYTPAMLKEQIAEIKSFLHDKNAPFGVDLLLPQVGEGARKTNYDYTKGELPELIDVIIKEKTALFVSAVGVPPVWAVDKLHAAGIPVMNMVGAPKHVAKAIAAGVDIICAQGGEGGGHTGDVATSILIPKVVDLCKGHKSKLHGGPIHVIAAGGIYDGRGLAMAFALGASAVWVGTRFICATEAGAPKRHQQAVVGAGYHDTYRTLIYTGRPLRILKNWYATNWEENRQDELKSLIAEGKIPAIWEAEQLDSSMAKRQATTNDAALEKASAEKKKAAAKKNNSADDSDEESDLEEMAMSARPLLMGAVAGAITEIKPAKEIVDEMVTDAIKILQANARLVVSASKL</sequence>
<evidence type="ECO:0000313" key="6">
    <source>
        <dbReference type="Proteomes" id="UP001211907"/>
    </source>
</evidence>
<dbReference type="Pfam" id="PF03060">
    <property type="entry name" value="NMO"/>
    <property type="match status" value="1"/>
</dbReference>
<dbReference type="SUPFAM" id="SSF51412">
    <property type="entry name" value="Inosine monophosphate dehydrogenase (IMPDH)"/>
    <property type="match status" value="1"/>
</dbReference>